<dbReference type="AlphaFoldDB" id="A0A9W8GG87"/>
<proteinExistence type="inferred from homology"/>
<comment type="subcellular location">
    <subcellularLocation>
        <location evidence="8">Mitochondrion</location>
    </subcellularLocation>
    <subcellularLocation>
        <location evidence="8">Mitochondrion inner membrane</location>
    </subcellularLocation>
</comment>
<dbReference type="InterPro" id="IPR013837">
    <property type="entry name" value="ATP_synth_F0_suB"/>
</dbReference>
<gene>
    <name evidence="9" type="primary">ATP4</name>
    <name evidence="9" type="ORF">IWW39_002286</name>
</gene>
<protein>
    <recommendedName>
        <fullName evidence="8">ATP synthase subunit 4</fullName>
    </recommendedName>
</protein>
<dbReference type="GO" id="GO:0045259">
    <property type="term" value="C:proton-transporting ATP synthase complex"/>
    <property type="evidence" value="ECO:0007669"/>
    <property type="project" value="UniProtKB-KW"/>
</dbReference>
<evidence type="ECO:0000313" key="10">
    <source>
        <dbReference type="Proteomes" id="UP001151516"/>
    </source>
</evidence>
<comment type="similarity">
    <text evidence="8">Belongs to the eukaryotic ATPase B chain family.</text>
</comment>
<keyword evidence="6 8" id="KW-0496">Mitochondrion</keyword>
<keyword evidence="3 8" id="KW-0375">Hydrogen ion transport</keyword>
<evidence type="ECO:0000256" key="2">
    <source>
        <dbReference type="ARBA" id="ARBA00022547"/>
    </source>
</evidence>
<evidence type="ECO:0000256" key="5">
    <source>
        <dbReference type="ARBA" id="ARBA00023065"/>
    </source>
</evidence>
<evidence type="ECO:0000256" key="7">
    <source>
        <dbReference type="ARBA" id="ARBA00023136"/>
    </source>
</evidence>
<name>A0A9W8GG87_9FUNG</name>
<evidence type="ECO:0000256" key="1">
    <source>
        <dbReference type="ARBA" id="ARBA00022448"/>
    </source>
</evidence>
<sequence length="240" mass="26134">MALRIATKNIPALAQRGLAMRLTPAGIAAIRAYSTEKGGRTPAEQKANSIIDAFPGNSLVAKTGYFAGATGLTALLIAKEIYVINEETLLLVAFGSILAVLYRAIKEPFNNWAESHAQAVQDILNAARGEHKSAILTQIEAKSKLKDIVDYTKSLFGMSKQIAQMNAEAFEIQQRVALNSEIKSVLDSWVRYESSVRENEQKALADKVMGNVRSQLTSPKTQEDIIAQCLRDIQAIAKSA</sequence>
<keyword evidence="7 8" id="KW-0472">Membrane</keyword>
<dbReference type="Pfam" id="PF05405">
    <property type="entry name" value="Mt_ATP-synt_B"/>
    <property type="match status" value="1"/>
</dbReference>
<evidence type="ECO:0000313" key="9">
    <source>
        <dbReference type="EMBL" id="KAJ2688323.1"/>
    </source>
</evidence>
<dbReference type="PANTHER" id="PTHR12733:SF3">
    <property type="entry name" value="ATP SYNTHASE F(0) COMPLEX SUBUNIT B1, MITOCHONDRIAL"/>
    <property type="match status" value="1"/>
</dbReference>
<keyword evidence="1 8" id="KW-0813">Transport</keyword>
<keyword evidence="4 8" id="KW-0999">Mitochondrion inner membrane</keyword>
<comment type="caution">
    <text evidence="9">The sequence shown here is derived from an EMBL/GenBank/DDBJ whole genome shotgun (WGS) entry which is preliminary data.</text>
</comment>
<accession>A0A9W8GG87</accession>
<dbReference type="Proteomes" id="UP001151516">
    <property type="component" value="Unassembled WGS sequence"/>
</dbReference>
<evidence type="ECO:0000256" key="3">
    <source>
        <dbReference type="ARBA" id="ARBA00022781"/>
    </source>
</evidence>
<comment type="subunit">
    <text evidence="8">F-type ATPases have 2 components, CF(1) - the catalytic core - and CF(0) - the membrane proton channel. In yeast, the dimeric form of ATP synthase consists of 17 polypeptides: alpha, beta, gamma, delta, epsilon, 4 (B), 5 (OSCP), 6 (A), 8, 9 (C), d, E (Tim11), f, g, h, i/j and k.</text>
</comment>
<keyword evidence="5 8" id="KW-0406">Ion transport</keyword>
<evidence type="ECO:0000256" key="4">
    <source>
        <dbReference type="ARBA" id="ARBA00022792"/>
    </source>
</evidence>
<evidence type="ECO:0000256" key="8">
    <source>
        <dbReference type="RuleBase" id="RU368017"/>
    </source>
</evidence>
<organism evidence="9 10">
    <name type="scientific">Coemansia spiralis</name>
    <dbReference type="NCBI Taxonomy" id="417178"/>
    <lineage>
        <taxon>Eukaryota</taxon>
        <taxon>Fungi</taxon>
        <taxon>Fungi incertae sedis</taxon>
        <taxon>Zoopagomycota</taxon>
        <taxon>Kickxellomycotina</taxon>
        <taxon>Kickxellomycetes</taxon>
        <taxon>Kickxellales</taxon>
        <taxon>Kickxellaceae</taxon>
        <taxon>Coemansia</taxon>
    </lineage>
</organism>
<comment type="function">
    <text evidence="8">Subunit b, of the mitochondrial membrane ATP synthase complex (F(1)F(0) ATP synthase or Complex V) that produces ATP from ADP in the presence of a proton gradient across the membrane which is generated by electron transport complexes of the respiratory chain. ATP synthase complex consist of a soluble F(1) head domain - the catalytic core - and a membrane F(1) domain - the membrane proton channel. These two domains are linked by a central stalk rotating inside the F(1) region and a stationary peripheral stalk. During catalysis, ATP synthesis in the catalytic domain of F(1) is coupled via a rotary mechanism of the central stalk subunits to proton translocation. In vivo, can only synthesize ATP although its ATP hydrolase activity can be activated artificially in vitro. Part of the complex F(0) domain. Part of the complex F(0) domain and the peripheric stalk, which acts as a stator to hold the catalytic alpha(3)beta(3) subcomplex and subunit a/ATP6 static relative to the rotary elements.</text>
</comment>
<dbReference type="PANTHER" id="PTHR12733">
    <property type="entry name" value="MITOCHONDRIAL ATP SYNTHASE B CHAIN"/>
    <property type="match status" value="1"/>
</dbReference>
<dbReference type="OrthoDB" id="67388at2759"/>
<dbReference type="Gene3D" id="1.20.5.2210">
    <property type="match status" value="1"/>
</dbReference>
<dbReference type="SUPFAM" id="SSF161060">
    <property type="entry name" value="ATP synthase B chain-like"/>
    <property type="match status" value="1"/>
</dbReference>
<dbReference type="GO" id="GO:0005743">
    <property type="term" value="C:mitochondrial inner membrane"/>
    <property type="evidence" value="ECO:0007669"/>
    <property type="project" value="UniProtKB-SubCell"/>
</dbReference>
<keyword evidence="10" id="KW-1185">Reference proteome</keyword>
<evidence type="ECO:0000256" key="6">
    <source>
        <dbReference type="ARBA" id="ARBA00023128"/>
    </source>
</evidence>
<dbReference type="EMBL" id="JANBTX010000049">
    <property type="protein sequence ID" value="KAJ2688323.1"/>
    <property type="molecule type" value="Genomic_DNA"/>
</dbReference>
<keyword evidence="2 8" id="KW-0138">CF(0)</keyword>
<dbReference type="GO" id="GO:0046933">
    <property type="term" value="F:proton-transporting ATP synthase activity, rotational mechanism"/>
    <property type="evidence" value="ECO:0007669"/>
    <property type="project" value="TreeGrafter"/>
</dbReference>
<dbReference type="InterPro" id="IPR008688">
    <property type="entry name" value="ATP_synth_Bsub_B/MI25"/>
</dbReference>
<reference evidence="9" key="1">
    <citation type="submission" date="2022-07" db="EMBL/GenBank/DDBJ databases">
        <title>Phylogenomic reconstructions and comparative analyses of Kickxellomycotina fungi.</title>
        <authorList>
            <person name="Reynolds N.K."/>
            <person name="Stajich J.E."/>
            <person name="Barry K."/>
            <person name="Grigoriev I.V."/>
            <person name="Crous P."/>
            <person name="Smith M.E."/>
        </authorList>
    </citation>
    <scope>NUCLEOTIDE SEQUENCE</scope>
    <source>
        <strain evidence="9">CBS 109367</strain>
    </source>
</reference>